<organism evidence="1 2">
    <name type="scientific">Ancylostoma caninum</name>
    <name type="common">Dog hookworm</name>
    <dbReference type="NCBI Taxonomy" id="29170"/>
    <lineage>
        <taxon>Eukaryota</taxon>
        <taxon>Metazoa</taxon>
        <taxon>Ecdysozoa</taxon>
        <taxon>Nematoda</taxon>
        <taxon>Chromadorea</taxon>
        <taxon>Rhabditida</taxon>
        <taxon>Rhabditina</taxon>
        <taxon>Rhabditomorpha</taxon>
        <taxon>Strongyloidea</taxon>
        <taxon>Ancylostomatidae</taxon>
        <taxon>Ancylostomatinae</taxon>
        <taxon>Ancylostoma</taxon>
    </lineage>
</organism>
<reference evidence="1 2" key="1">
    <citation type="submission" date="2014-10" db="EMBL/GenBank/DDBJ databases">
        <title>Draft genome of the hookworm Ancylostoma caninum.</title>
        <authorList>
            <person name="Mitreva M."/>
        </authorList>
    </citation>
    <scope>NUCLEOTIDE SEQUENCE [LARGE SCALE GENOMIC DNA]</scope>
    <source>
        <strain evidence="1 2">Baltimore</strain>
    </source>
</reference>
<evidence type="ECO:0000313" key="1">
    <source>
        <dbReference type="EMBL" id="RCN37401.1"/>
    </source>
</evidence>
<dbReference type="AlphaFoldDB" id="A0A368FYY1"/>
<comment type="caution">
    <text evidence="1">The sequence shown here is derived from an EMBL/GenBank/DDBJ whole genome shotgun (WGS) entry which is preliminary data.</text>
</comment>
<name>A0A368FYY1_ANCCA</name>
<sequence length="58" mass="6826">MLFSACSSYTLPQLYVEDRSTTPSLLSPDTLSTRDRQIKLYCEYYNYIFHLFKALSFS</sequence>
<gene>
    <name evidence="1" type="ORF">ANCCAN_16705</name>
</gene>
<accession>A0A368FYY1</accession>
<dbReference type="OrthoDB" id="5862655at2759"/>
<keyword evidence="2" id="KW-1185">Reference proteome</keyword>
<evidence type="ECO:0000313" key="2">
    <source>
        <dbReference type="Proteomes" id="UP000252519"/>
    </source>
</evidence>
<protein>
    <submittedName>
        <fullName evidence="1">Uncharacterized protein</fullName>
    </submittedName>
</protein>
<dbReference type="Proteomes" id="UP000252519">
    <property type="component" value="Unassembled WGS sequence"/>
</dbReference>
<dbReference type="EMBL" id="JOJR01000472">
    <property type="protein sequence ID" value="RCN37401.1"/>
    <property type="molecule type" value="Genomic_DNA"/>
</dbReference>
<proteinExistence type="predicted"/>